<comment type="caution">
    <text evidence="8">The sequence shown here is derived from an EMBL/GenBank/DDBJ whole genome shotgun (WGS) entry which is preliminary data.</text>
</comment>
<name>A0A5N5TGH0_9CRUS</name>
<dbReference type="Proteomes" id="UP000326759">
    <property type="component" value="Unassembled WGS sequence"/>
</dbReference>
<evidence type="ECO:0000256" key="7">
    <source>
        <dbReference type="ARBA" id="ARBA00038061"/>
    </source>
</evidence>
<accession>A0A5N5TGH0</accession>
<dbReference type="AlphaFoldDB" id="A0A5N5TGH0"/>
<sequence>MTPRFSLDGEPKRRFQVVLLGGARVGKTAIISQFLYDKELQSYKPTVEELHRGEFEIEGETLILDLLDTSGTHQFPAMRELAIKQSDAVVLVYAINDTESWEMLKMLKDEIVNQYLYYESGSFANIYY</sequence>
<evidence type="ECO:0000256" key="1">
    <source>
        <dbReference type="ARBA" id="ARBA00004193"/>
    </source>
</evidence>
<dbReference type="GO" id="GO:0005525">
    <property type="term" value="F:GTP binding"/>
    <property type="evidence" value="ECO:0007669"/>
    <property type="project" value="UniProtKB-KW"/>
</dbReference>
<dbReference type="GO" id="GO:0003924">
    <property type="term" value="F:GTPase activity"/>
    <property type="evidence" value="ECO:0007669"/>
    <property type="project" value="InterPro"/>
</dbReference>
<dbReference type="Gene3D" id="3.40.50.300">
    <property type="entry name" value="P-loop containing nucleotide triphosphate hydrolases"/>
    <property type="match status" value="1"/>
</dbReference>
<dbReference type="PANTHER" id="PTHR46149:SF7">
    <property type="entry name" value="GTP-BINDING PROTEIN DI-RAS2"/>
    <property type="match status" value="1"/>
</dbReference>
<proteinExistence type="inferred from homology"/>
<evidence type="ECO:0000256" key="4">
    <source>
        <dbReference type="ARBA" id="ARBA00023134"/>
    </source>
</evidence>
<evidence type="ECO:0000313" key="9">
    <source>
        <dbReference type="Proteomes" id="UP000326759"/>
    </source>
</evidence>
<dbReference type="InterPro" id="IPR027417">
    <property type="entry name" value="P-loop_NTPase"/>
</dbReference>
<dbReference type="NCBIfam" id="TIGR00231">
    <property type="entry name" value="small_GTP"/>
    <property type="match status" value="1"/>
</dbReference>
<evidence type="ECO:0000256" key="2">
    <source>
        <dbReference type="ARBA" id="ARBA00022475"/>
    </source>
</evidence>
<dbReference type="GO" id="GO:0005886">
    <property type="term" value="C:plasma membrane"/>
    <property type="evidence" value="ECO:0007669"/>
    <property type="project" value="UniProtKB-SubCell"/>
</dbReference>
<keyword evidence="4" id="KW-0547">Nucleotide-binding</keyword>
<comment type="subcellular location">
    <subcellularLocation>
        <location evidence="1">Cell membrane</location>
        <topology evidence="1">Lipid-anchor</topology>
    </subcellularLocation>
</comment>
<keyword evidence="9" id="KW-1185">Reference proteome</keyword>
<dbReference type="PANTHER" id="PTHR46149">
    <property type="entry name" value="MIP08469P"/>
    <property type="match status" value="1"/>
</dbReference>
<evidence type="ECO:0000256" key="6">
    <source>
        <dbReference type="ARBA" id="ARBA00023288"/>
    </source>
</evidence>
<keyword evidence="5" id="KW-0472">Membrane</keyword>
<dbReference type="InterPro" id="IPR052236">
    <property type="entry name" value="Small_GTPase_RasD"/>
</dbReference>
<dbReference type="Pfam" id="PF00071">
    <property type="entry name" value="Ras"/>
    <property type="match status" value="1"/>
</dbReference>
<dbReference type="InterPro" id="IPR005225">
    <property type="entry name" value="Small_GTP-bd"/>
</dbReference>
<keyword evidence="3" id="KW-0488">Methylation</keyword>
<organism evidence="8 9">
    <name type="scientific">Armadillidium nasatum</name>
    <dbReference type="NCBI Taxonomy" id="96803"/>
    <lineage>
        <taxon>Eukaryota</taxon>
        <taxon>Metazoa</taxon>
        <taxon>Ecdysozoa</taxon>
        <taxon>Arthropoda</taxon>
        <taxon>Crustacea</taxon>
        <taxon>Multicrustacea</taxon>
        <taxon>Malacostraca</taxon>
        <taxon>Eumalacostraca</taxon>
        <taxon>Peracarida</taxon>
        <taxon>Isopoda</taxon>
        <taxon>Oniscidea</taxon>
        <taxon>Crinocheta</taxon>
        <taxon>Armadillidiidae</taxon>
        <taxon>Armadillidium</taxon>
    </lineage>
</organism>
<dbReference type="PROSITE" id="PS51419">
    <property type="entry name" value="RAB"/>
    <property type="match status" value="1"/>
</dbReference>
<dbReference type="PROSITE" id="PS51421">
    <property type="entry name" value="RAS"/>
    <property type="match status" value="1"/>
</dbReference>
<gene>
    <name evidence="8" type="primary">Rasd1</name>
    <name evidence="8" type="ORF">Anas_10118</name>
</gene>
<comment type="similarity">
    <text evidence="7">Belongs to the small GTPase superfamily. RasD family.</text>
</comment>
<dbReference type="OrthoDB" id="6359190at2759"/>
<evidence type="ECO:0000256" key="3">
    <source>
        <dbReference type="ARBA" id="ARBA00022481"/>
    </source>
</evidence>
<protein>
    <submittedName>
        <fullName evidence="8">Dexamethasone-induced Ras-related protein 1</fullName>
    </submittedName>
</protein>
<keyword evidence="4" id="KW-0342">GTP-binding</keyword>
<keyword evidence="2" id="KW-1003">Cell membrane</keyword>
<dbReference type="EMBL" id="SEYY01001633">
    <property type="protein sequence ID" value="KAB7505188.1"/>
    <property type="molecule type" value="Genomic_DNA"/>
</dbReference>
<reference evidence="8 9" key="1">
    <citation type="journal article" date="2019" name="PLoS Biol.">
        <title>Sex chromosomes control vertical transmission of feminizing Wolbachia symbionts in an isopod.</title>
        <authorList>
            <person name="Becking T."/>
            <person name="Chebbi M.A."/>
            <person name="Giraud I."/>
            <person name="Moumen B."/>
            <person name="Laverre T."/>
            <person name="Caubet Y."/>
            <person name="Peccoud J."/>
            <person name="Gilbert C."/>
            <person name="Cordaux R."/>
        </authorList>
    </citation>
    <scope>NUCLEOTIDE SEQUENCE [LARGE SCALE GENOMIC DNA]</scope>
    <source>
        <strain evidence="8">ANa2</strain>
        <tissue evidence="8">Whole body excluding digestive tract and cuticle</tissue>
    </source>
</reference>
<dbReference type="InterPro" id="IPR001806">
    <property type="entry name" value="Small_GTPase"/>
</dbReference>
<evidence type="ECO:0000313" key="8">
    <source>
        <dbReference type="EMBL" id="KAB7505188.1"/>
    </source>
</evidence>
<dbReference type="SUPFAM" id="SSF52540">
    <property type="entry name" value="P-loop containing nucleoside triphosphate hydrolases"/>
    <property type="match status" value="1"/>
</dbReference>
<dbReference type="SMART" id="SM00173">
    <property type="entry name" value="RAS"/>
    <property type="match status" value="1"/>
</dbReference>
<keyword evidence="6" id="KW-0449">Lipoprotein</keyword>
<dbReference type="PRINTS" id="PR00449">
    <property type="entry name" value="RASTRNSFRMNG"/>
</dbReference>
<evidence type="ECO:0000256" key="5">
    <source>
        <dbReference type="ARBA" id="ARBA00023136"/>
    </source>
</evidence>